<feature type="domain" description="RNase H type-1" evidence="2">
    <location>
        <begin position="108"/>
        <end position="270"/>
    </location>
</feature>
<sequence length="377" mass="41831">MGVGKGKATSQSRHSDDIPNEAGSSVAIKTAQDTSEAKPAATSPPRQPSGPSRKEIKKGKKKKKASASHADLVEEDARMKNQPYPRVKVEVDPKESKRFTDWALRCTTGKRMFVFTDGGSCAQASSAAFTYTCLPEGQVPRKKAWYDESYGIVGDIQSREAEMIALIKALEAIVMEAERQALDTENPLRVFVFTDSRDNLHFCQVTLTNGKACSGSRGFARDNVSRALEKMMNQMRSMDSTVKLELHWVKGHSSVHHNKRADSLASTIMDPEHVDFRSKTVAVASPYSPRANEIPEVEPTDVGSVVQIQTPETPEQDAQGMMTERQEFPGGNSPEPMGRRKTEELTGENIAPKRLRRRRQAALVFLKISKPLRSWSR</sequence>
<dbReference type="Gene3D" id="3.30.420.10">
    <property type="entry name" value="Ribonuclease H-like superfamily/Ribonuclease H"/>
    <property type="match status" value="1"/>
</dbReference>
<evidence type="ECO:0000313" key="4">
    <source>
        <dbReference type="Proteomes" id="UP001391051"/>
    </source>
</evidence>
<dbReference type="InterPro" id="IPR002156">
    <property type="entry name" value="RNaseH_domain"/>
</dbReference>
<dbReference type="GeneID" id="92069990"/>
<name>A0ABR1QUU8_9PEZI</name>
<dbReference type="InterPro" id="IPR036397">
    <property type="entry name" value="RNaseH_sf"/>
</dbReference>
<evidence type="ECO:0000313" key="3">
    <source>
        <dbReference type="EMBL" id="KAK7966429.1"/>
    </source>
</evidence>
<organism evidence="3 4">
    <name type="scientific">Apiospora aurea</name>
    <dbReference type="NCBI Taxonomy" id="335848"/>
    <lineage>
        <taxon>Eukaryota</taxon>
        <taxon>Fungi</taxon>
        <taxon>Dikarya</taxon>
        <taxon>Ascomycota</taxon>
        <taxon>Pezizomycotina</taxon>
        <taxon>Sordariomycetes</taxon>
        <taxon>Xylariomycetidae</taxon>
        <taxon>Amphisphaeriales</taxon>
        <taxon>Apiosporaceae</taxon>
        <taxon>Apiospora</taxon>
    </lineage>
</organism>
<evidence type="ECO:0000259" key="2">
    <source>
        <dbReference type="PROSITE" id="PS50879"/>
    </source>
</evidence>
<gene>
    <name evidence="3" type="ORF">PG986_000706</name>
</gene>
<dbReference type="InterPro" id="IPR012337">
    <property type="entry name" value="RNaseH-like_sf"/>
</dbReference>
<keyword evidence="4" id="KW-1185">Reference proteome</keyword>
<evidence type="ECO:0000256" key="1">
    <source>
        <dbReference type="SAM" id="MobiDB-lite"/>
    </source>
</evidence>
<proteinExistence type="predicted"/>
<dbReference type="Pfam" id="PF00075">
    <property type="entry name" value="RNase_H"/>
    <property type="match status" value="1"/>
</dbReference>
<reference evidence="3 4" key="1">
    <citation type="submission" date="2023-01" db="EMBL/GenBank/DDBJ databases">
        <title>Analysis of 21 Apiospora genomes using comparative genomics revels a genus with tremendous synthesis potential of carbohydrate active enzymes and secondary metabolites.</title>
        <authorList>
            <person name="Sorensen T."/>
        </authorList>
    </citation>
    <scope>NUCLEOTIDE SEQUENCE [LARGE SCALE GENOMIC DNA]</scope>
    <source>
        <strain evidence="3 4">CBS 24483</strain>
    </source>
</reference>
<protein>
    <recommendedName>
        <fullName evidence="2">RNase H type-1 domain-containing protein</fullName>
    </recommendedName>
</protein>
<dbReference type="RefSeq" id="XP_066705821.1">
    <property type="nucleotide sequence ID" value="XM_066836928.1"/>
</dbReference>
<dbReference type="SUPFAM" id="SSF53098">
    <property type="entry name" value="Ribonuclease H-like"/>
    <property type="match status" value="1"/>
</dbReference>
<accession>A0ABR1QUU8</accession>
<feature type="region of interest" description="Disordered" evidence="1">
    <location>
        <begin position="1"/>
        <end position="81"/>
    </location>
</feature>
<dbReference type="PROSITE" id="PS50879">
    <property type="entry name" value="RNASE_H_1"/>
    <property type="match status" value="1"/>
</dbReference>
<feature type="region of interest" description="Disordered" evidence="1">
    <location>
        <begin position="312"/>
        <end position="354"/>
    </location>
</feature>
<dbReference type="Proteomes" id="UP001391051">
    <property type="component" value="Unassembled WGS sequence"/>
</dbReference>
<dbReference type="EMBL" id="JAQQWE010000001">
    <property type="protein sequence ID" value="KAK7966429.1"/>
    <property type="molecule type" value="Genomic_DNA"/>
</dbReference>
<feature type="compositionally biased region" description="Basic residues" evidence="1">
    <location>
        <begin position="55"/>
        <end position="66"/>
    </location>
</feature>
<comment type="caution">
    <text evidence="3">The sequence shown here is derived from an EMBL/GenBank/DDBJ whole genome shotgun (WGS) entry which is preliminary data.</text>
</comment>